<protein>
    <submittedName>
        <fullName evidence="2">Uncharacterized protein</fullName>
    </submittedName>
</protein>
<sequence>MLRALLHLARALALTPLGWSILALCWVLVFVLAAVAALS</sequence>
<dbReference type="EMBL" id="CCAE010000011">
    <property type="protein sequence ID" value="CDN87479.1"/>
    <property type="molecule type" value="Genomic_DNA"/>
</dbReference>
<evidence type="ECO:0000313" key="2">
    <source>
        <dbReference type="EMBL" id="CDN87479.1"/>
    </source>
</evidence>
<keyword evidence="1" id="KW-0812">Transmembrane</keyword>
<dbReference type="Proteomes" id="UP000028878">
    <property type="component" value="Unassembled WGS sequence"/>
</dbReference>
<keyword evidence="1" id="KW-0472">Membrane</keyword>
<reference evidence="3" key="1">
    <citation type="submission" date="2014-11" db="EMBL/GenBank/DDBJ databases">
        <title>Draft genome sequence of Hydrogenophaga intermedia S1.</title>
        <authorList>
            <person name="Gan H.M."/>
            <person name="Chew T.H."/>
            <person name="Stolz A."/>
        </authorList>
    </citation>
    <scope>NUCLEOTIDE SEQUENCE [LARGE SCALE GENOMIC DNA]</scope>
    <source>
        <strain evidence="3">S1</strain>
    </source>
</reference>
<name>A0A1L1PI97_HYDIT</name>
<evidence type="ECO:0000313" key="3">
    <source>
        <dbReference type="Proteomes" id="UP000028878"/>
    </source>
</evidence>
<organism evidence="2 3">
    <name type="scientific">Hydrogenophaga intermedia</name>
    <dbReference type="NCBI Taxonomy" id="65786"/>
    <lineage>
        <taxon>Bacteria</taxon>
        <taxon>Pseudomonadati</taxon>
        <taxon>Pseudomonadota</taxon>
        <taxon>Betaproteobacteria</taxon>
        <taxon>Burkholderiales</taxon>
        <taxon>Comamonadaceae</taxon>
        <taxon>Hydrogenophaga</taxon>
    </lineage>
</organism>
<proteinExistence type="predicted"/>
<dbReference type="AlphaFoldDB" id="A0A1L1PI97"/>
<gene>
    <name evidence="2" type="ORF">BN948_01901</name>
</gene>
<evidence type="ECO:0000256" key="1">
    <source>
        <dbReference type="SAM" id="Phobius"/>
    </source>
</evidence>
<feature type="transmembrane region" description="Helical" evidence="1">
    <location>
        <begin position="12"/>
        <end position="38"/>
    </location>
</feature>
<accession>A0A1L1PI97</accession>
<keyword evidence="3" id="KW-1185">Reference proteome</keyword>
<keyword evidence="1" id="KW-1133">Transmembrane helix</keyword>